<reference evidence="9 10" key="1">
    <citation type="submission" date="2011-07" db="EMBL/GenBank/DDBJ databases">
        <authorList>
            <person name="Coyne R."/>
            <person name="Brami D."/>
            <person name="Johnson J."/>
            <person name="Hostetler J."/>
            <person name="Hannick L."/>
            <person name="Clark T."/>
            <person name="Cassidy-Hanley D."/>
            <person name="Inman J."/>
        </authorList>
    </citation>
    <scope>NUCLEOTIDE SEQUENCE [LARGE SCALE GENOMIC DNA]</scope>
    <source>
        <strain evidence="9 10">G5</strain>
    </source>
</reference>
<dbReference type="GO" id="GO:0005524">
    <property type="term" value="F:ATP binding"/>
    <property type="evidence" value="ECO:0007669"/>
    <property type="project" value="UniProtKB-KW"/>
</dbReference>
<evidence type="ECO:0000256" key="5">
    <source>
        <dbReference type="ARBA" id="ARBA00023242"/>
    </source>
</evidence>
<gene>
    <name evidence="9" type="ORF">IMG5_075250</name>
</gene>
<dbReference type="GO" id="GO:0005634">
    <property type="term" value="C:nucleus"/>
    <property type="evidence" value="ECO:0007669"/>
    <property type="project" value="UniProtKB-SubCell"/>
</dbReference>
<dbReference type="InterPro" id="IPR018181">
    <property type="entry name" value="Heat_shock_70_CS"/>
</dbReference>
<dbReference type="PANTHER" id="PTHR19375">
    <property type="entry name" value="HEAT SHOCK PROTEIN 70KDA"/>
    <property type="match status" value="1"/>
</dbReference>
<sequence length="636" mass="71437">MFTKFIKRSFQNSLLKQSSEIIGIDLGTTNSCIAIQLSNNQVQVIENSEGFRTTPSIVAFQKDGSHLIGMPAKRQQIVNPESTFFAIKRLMGKKFDDIDVQKDLESFPYKIIKSKNGDAWVQTKENKQYSPQQISAYILMKMKDTAENYLKTSIKNAIITVPAYYNDLQRQATKDAGEIAGLNVQRIINEPTAAALAYGANQSINQKKVVAVYDFGGGTFDISILQINESVFEVKATNGDTNCGGEDIDSLLQNLLLQKFKQEHGIDLKSNKMATQRIRESAEKAKIELSQKSQSEINLPYIYNQVHFSCIIKRNEFEKLIEDLVKKTMNCVQKCIKDSGFQIQNIDEVLLVGGSSRIPIVQKKITEFFQKNPNKSINPDEAVAIGAALQAGVLKGNVQDIILIDVTPLSLGKSIQGDIMSVIIPRNTTVPVSKSKIYTTVKDGQTQIDVIIYQGEREIASKNKEIGRFILDGIPMAPKGLPKIKVTFQIDQNGILHVKALELGTGKKQEIKIQNQGKLSKAEIDKMMQDAEKHKEQDILKQKISSLINKSEGLNYQIDKDLKIHQDRLQSTDINLILQQIDKLKDLISQVQYTDAYLLQLQEQYKITKDSGFLIGKTIYKDFQQQTSNNSKETKN</sequence>
<dbReference type="FunFam" id="3.30.30.30:FF:000003">
    <property type="entry name" value="Heat shock protein 9"/>
    <property type="match status" value="1"/>
</dbReference>
<comment type="subcellular location">
    <subcellularLocation>
        <location evidence="1">Nucleus</location>
    </subcellularLocation>
</comment>
<dbReference type="Pfam" id="PF00012">
    <property type="entry name" value="HSP70"/>
    <property type="match status" value="1"/>
</dbReference>
<dbReference type="FunFam" id="2.60.34.10:FF:000012">
    <property type="entry name" value="Heat shock 70 kDa protein"/>
    <property type="match status" value="1"/>
</dbReference>
<dbReference type="Gene3D" id="2.60.34.10">
    <property type="entry name" value="Substrate Binding Domain Of DNAk, Chain A, domain 1"/>
    <property type="match status" value="1"/>
</dbReference>
<dbReference type="OMA" id="KHIRMPF"/>
<dbReference type="GO" id="GO:0140662">
    <property type="term" value="F:ATP-dependent protein folding chaperone"/>
    <property type="evidence" value="ECO:0007669"/>
    <property type="project" value="InterPro"/>
</dbReference>
<dbReference type="FunFam" id="3.90.640.10:FF:000003">
    <property type="entry name" value="Molecular chaperone DnaK"/>
    <property type="match status" value="1"/>
</dbReference>
<accession>G0QQ46</accession>
<evidence type="ECO:0000256" key="4">
    <source>
        <dbReference type="ARBA" id="ARBA00022840"/>
    </source>
</evidence>
<evidence type="ECO:0000313" key="10">
    <source>
        <dbReference type="Proteomes" id="UP000008983"/>
    </source>
</evidence>
<proteinExistence type="inferred from homology"/>
<protein>
    <recommendedName>
        <fullName evidence="7">Mitochondrial-type heat shock protein 70</fullName>
    </recommendedName>
</protein>
<evidence type="ECO:0000256" key="2">
    <source>
        <dbReference type="ARBA" id="ARBA00007381"/>
    </source>
</evidence>
<organism evidence="9 10">
    <name type="scientific">Ichthyophthirius multifiliis</name>
    <name type="common">White spot disease agent</name>
    <name type="synonym">Ich</name>
    <dbReference type="NCBI Taxonomy" id="5932"/>
    <lineage>
        <taxon>Eukaryota</taxon>
        <taxon>Sar</taxon>
        <taxon>Alveolata</taxon>
        <taxon>Ciliophora</taxon>
        <taxon>Intramacronucleata</taxon>
        <taxon>Oligohymenophorea</taxon>
        <taxon>Hymenostomatida</taxon>
        <taxon>Ophryoglenina</taxon>
        <taxon>Ichthyophthirius</taxon>
    </lineage>
</organism>
<dbReference type="InterPro" id="IPR013126">
    <property type="entry name" value="Hsp_70_fam"/>
</dbReference>
<comment type="function">
    <text evidence="6">May act as a chaperone.</text>
</comment>
<evidence type="ECO:0000256" key="6">
    <source>
        <dbReference type="ARBA" id="ARBA00056493"/>
    </source>
</evidence>
<evidence type="ECO:0000256" key="7">
    <source>
        <dbReference type="ARBA" id="ARBA00073327"/>
    </source>
</evidence>
<dbReference type="FunFam" id="3.30.420.40:FF:000004">
    <property type="entry name" value="Molecular chaperone DnaK"/>
    <property type="match status" value="1"/>
</dbReference>
<keyword evidence="10" id="KW-1185">Reference proteome</keyword>
<dbReference type="PRINTS" id="PR00301">
    <property type="entry name" value="HEATSHOCK70"/>
</dbReference>
<dbReference type="NCBIfam" id="NF001413">
    <property type="entry name" value="PRK00290.1"/>
    <property type="match status" value="1"/>
</dbReference>
<dbReference type="OrthoDB" id="2401965at2759"/>
<dbReference type="EMBL" id="GL983612">
    <property type="protein sequence ID" value="EGR32660.1"/>
    <property type="molecule type" value="Genomic_DNA"/>
</dbReference>
<dbReference type="SUPFAM" id="SSF100920">
    <property type="entry name" value="Heat shock protein 70kD (HSP70), peptide-binding domain"/>
    <property type="match status" value="1"/>
</dbReference>
<dbReference type="RefSeq" id="XP_004036646.1">
    <property type="nucleotide sequence ID" value="XM_004036598.1"/>
</dbReference>
<keyword evidence="5" id="KW-0539">Nucleus</keyword>
<dbReference type="PROSITE" id="PS00297">
    <property type="entry name" value="HSP70_1"/>
    <property type="match status" value="1"/>
</dbReference>
<dbReference type="InterPro" id="IPR029047">
    <property type="entry name" value="HSP70_peptide-bd_sf"/>
</dbReference>
<keyword evidence="3 8" id="KW-0547">Nucleotide-binding</keyword>
<dbReference type="PROSITE" id="PS00329">
    <property type="entry name" value="HSP70_2"/>
    <property type="match status" value="1"/>
</dbReference>
<comment type="similarity">
    <text evidence="2 8">Belongs to the heat shock protein 70 family.</text>
</comment>
<dbReference type="AlphaFoldDB" id="G0QQ46"/>
<name>G0QQ46_ICHMU</name>
<dbReference type="InterPro" id="IPR043129">
    <property type="entry name" value="ATPase_NBD"/>
</dbReference>
<dbReference type="STRING" id="857967.G0QQ46"/>
<dbReference type="Proteomes" id="UP000008983">
    <property type="component" value="Unassembled WGS sequence"/>
</dbReference>
<dbReference type="eggNOG" id="KOG0102">
    <property type="taxonomic scope" value="Eukaryota"/>
</dbReference>
<dbReference type="GeneID" id="14908823"/>
<dbReference type="PROSITE" id="PS01036">
    <property type="entry name" value="HSP70_3"/>
    <property type="match status" value="1"/>
</dbReference>
<dbReference type="InParanoid" id="G0QQ46"/>
<evidence type="ECO:0000256" key="3">
    <source>
        <dbReference type="ARBA" id="ARBA00022741"/>
    </source>
</evidence>
<evidence type="ECO:0000313" key="9">
    <source>
        <dbReference type="EMBL" id="EGR32660.1"/>
    </source>
</evidence>
<dbReference type="Gene3D" id="3.90.640.10">
    <property type="entry name" value="Actin, Chain A, domain 4"/>
    <property type="match status" value="1"/>
</dbReference>
<dbReference type="SUPFAM" id="SSF53067">
    <property type="entry name" value="Actin-like ATPase domain"/>
    <property type="match status" value="2"/>
</dbReference>
<keyword evidence="4 8" id="KW-0067">ATP-binding</keyword>
<dbReference type="Gene3D" id="3.30.420.40">
    <property type="match status" value="2"/>
</dbReference>
<evidence type="ECO:0000256" key="8">
    <source>
        <dbReference type="RuleBase" id="RU003322"/>
    </source>
</evidence>
<evidence type="ECO:0000256" key="1">
    <source>
        <dbReference type="ARBA" id="ARBA00004123"/>
    </source>
</evidence>